<dbReference type="InterPro" id="IPR041490">
    <property type="entry name" value="KstR2_TetR_C"/>
</dbReference>
<feature type="domain" description="HTH tetR-type" evidence="4">
    <location>
        <begin position="1"/>
        <end position="54"/>
    </location>
</feature>
<dbReference type="Pfam" id="PF17932">
    <property type="entry name" value="TetR_C_24"/>
    <property type="match status" value="1"/>
</dbReference>
<dbReference type="Proteomes" id="UP001596620">
    <property type="component" value="Unassembled WGS sequence"/>
</dbReference>
<keyword evidence="2 3" id="KW-0238">DNA-binding</keyword>
<evidence type="ECO:0000256" key="3">
    <source>
        <dbReference type="PROSITE-ProRule" id="PRU00335"/>
    </source>
</evidence>
<dbReference type="PROSITE" id="PS50977">
    <property type="entry name" value="HTH_TETR_2"/>
    <property type="match status" value="1"/>
</dbReference>
<dbReference type="PANTHER" id="PTHR43479">
    <property type="entry name" value="ACREF/ENVCD OPERON REPRESSOR-RELATED"/>
    <property type="match status" value="1"/>
</dbReference>
<evidence type="ECO:0000259" key="4">
    <source>
        <dbReference type="PROSITE" id="PS50977"/>
    </source>
</evidence>
<dbReference type="Gene3D" id="1.10.357.10">
    <property type="entry name" value="Tetracycline Repressor, domain 2"/>
    <property type="match status" value="1"/>
</dbReference>
<dbReference type="Pfam" id="PF00440">
    <property type="entry name" value="TetR_N"/>
    <property type="match status" value="1"/>
</dbReference>
<reference evidence="6" key="1">
    <citation type="journal article" date="2019" name="Int. J. Syst. Evol. Microbiol.">
        <title>The Global Catalogue of Microorganisms (GCM) 10K type strain sequencing project: providing services to taxonomists for standard genome sequencing and annotation.</title>
        <authorList>
            <consortium name="The Broad Institute Genomics Platform"/>
            <consortium name="The Broad Institute Genome Sequencing Center for Infectious Disease"/>
            <person name="Wu L."/>
            <person name="Ma J."/>
        </authorList>
    </citation>
    <scope>NUCLEOTIDE SEQUENCE [LARGE SCALE GENOMIC DNA]</scope>
    <source>
        <strain evidence="6">JCM 30234</strain>
    </source>
</reference>
<dbReference type="InterPro" id="IPR001647">
    <property type="entry name" value="HTH_TetR"/>
</dbReference>
<dbReference type="EMBL" id="JBHTGR010000057">
    <property type="protein sequence ID" value="MFC7748278.1"/>
    <property type="molecule type" value="Genomic_DNA"/>
</dbReference>
<sequence>MEEALVLFDKNGFHGVTVSEIVAQTGTSKGGFYHHFYSKDELLFVIHDTFITYALEQAMIANKTYFVPTQKLQTIVKEFVKTFDLYKPYISVFYQEDIYLKYEYEWRIREKRDSFKQIIIEVLKEGQETGEFRDRIPVDMTAMAILGMVNWTYKWYQPSGAMSIDDIGSVYVDLILHAVLKPDSLTESTYQDLLLASVKKDLDG</sequence>
<dbReference type="InterPro" id="IPR050624">
    <property type="entry name" value="HTH-type_Tx_Regulator"/>
</dbReference>
<dbReference type="Gene3D" id="1.10.10.60">
    <property type="entry name" value="Homeodomain-like"/>
    <property type="match status" value="1"/>
</dbReference>
<comment type="caution">
    <text evidence="5">The sequence shown here is derived from an EMBL/GenBank/DDBJ whole genome shotgun (WGS) entry which is preliminary data.</text>
</comment>
<evidence type="ECO:0000313" key="6">
    <source>
        <dbReference type="Proteomes" id="UP001596620"/>
    </source>
</evidence>
<organism evidence="5 6">
    <name type="scientific">Lentibacillus kimchii</name>
    <dbReference type="NCBI Taxonomy" id="1542911"/>
    <lineage>
        <taxon>Bacteria</taxon>
        <taxon>Bacillati</taxon>
        <taxon>Bacillota</taxon>
        <taxon>Bacilli</taxon>
        <taxon>Bacillales</taxon>
        <taxon>Bacillaceae</taxon>
        <taxon>Lentibacillus</taxon>
    </lineage>
</organism>
<evidence type="ECO:0000256" key="1">
    <source>
        <dbReference type="ARBA" id="ARBA00022491"/>
    </source>
</evidence>
<proteinExistence type="predicted"/>
<dbReference type="SUPFAM" id="SSF48498">
    <property type="entry name" value="Tetracyclin repressor-like, C-terminal domain"/>
    <property type="match status" value="1"/>
</dbReference>
<accession>A0ABW2UZ60</accession>
<evidence type="ECO:0000256" key="2">
    <source>
        <dbReference type="ARBA" id="ARBA00023125"/>
    </source>
</evidence>
<dbReference type="RefSeq" id="WP_382361543.1">
    <property type="nucleotide sequence ID" value="NZ_JBHTGR010000057.1"/>
</dbReference>
<feature type="DNA-binding region" description="H-T-H motif" evidence="3">
    <location>
        <begin position="17"/>
        <end position="36"/>
    </location>
</feature>
<evidence type="ECO:0000313" key="5">
    <source>
        <dbReference type="EMBL" id="MFC7748278.1"/>
    </source>
</evidence>
<dbReference type="SUPFAM" id="SSF46689">
    <property type="entry name" value="Homeodomain-like"/>
    <property type="match status" value="1"/>
</dbReference>
<gene>
    <name evidence="5" type="ORF">ACFQU8_13890</name>
</gene>
<protein>
    <submittedName>
        <fullName evidence="5">TetR/AcrR family transcriptional regulator</fullName>
    </submittedName>
</protein>
<name>A0ABW2UZ60_9BACI</name>
<keyword evidence="6" id="KW-1185">Reference proteome</keyword>
<dbReference type="InterPro" id="IPR036271">
    <property type="entry name" value="Tet_transcr_reg_TetR-rel_C_sf"/>
</dbReference>
<dbReference type="InterPro" id="IPR009057">
    <property type="entry name" value="Homeodomain-like_sf"/>
</dbReference>
<dbReference type="PANTHER" id="PTHR43479:SF11">
    <property type="entry name" value="ACREF_ENVCD OPERON REPRESSOR-RELATED"/>
    <property type="match status" value="1"/>
</dbReference>
<keyword evidence="1" id="KW-0678">Repressor</keyword>